<evidence type="ECO:0000313" key="5">
    <source>
        <dbReference type="Proteomes" id="UP000318571"/>
    </source>
</evidence>
<name>A0A553N9F0_TIGCA</name>
<dbReference type="InterPro" id="IPR019545">
    <property type="entry name" value="DM13_domain"/>
</dbReference>
<proteinExistence type="predicted"/>
<dbReference type="InterPro" id="IPR052126">
    <property type="entry name" value="Spindle_Org/Thrombomodulin"/>
</dbReference>
<sequence>MKTFIFAALLLGTVHSQSPDDGPGLEVPDVIGAGVPQGMLKFNQLTYHELSGTVEFLDDKRIVIRNMIYDGLGPDAFFIIGVGESRSPNVQDAIPVVPDDYAGARLQYKYDDQVPILRAYTGEDVTIALPDGVTTNDLRWISVYCRAFSLDFGHVILPPPRDVPKRAY</sequence>
<dbReference type="PANTHER" id="PTHR24036:SF5">
    <property type="entry name" value="THROMBOMODULIN"/>
    <property type="match status" value="1"/>
</dbReference>
<keyword evidence="5" id="KW-1185">Reference proteome</keyword>
<dbReference type="EMBL" id="VCGU01000459">
    <property type="protein sequence ID" value="TRY62062.1"/>
    <property type="molecule type" value="Genomic_DNA"/>
</dbReference>
<organism evidence="4 5">
    <name type="scientific">Tigriopus californicus</name>
    <name type="common">Marine copepod</name>
    <dbReference type="NCBI Taxonomy" id="6832"/>
    <lineage>
        <taxon>Eukaryota</taxon>
        <taxon>Metazoa</taxon>
        <taxon>Ecdysozoa</taxon>
        <taxon>Arthropoda</taxon>
        <taxon>Crustacea</taxon>
        <taxon>Multicrustacea</taxon>
        <taxon>Hexanauplia</taxon>
        <taxon>Copepoda</taxon>
        <taxon>Harpacticoida</taxon>
        <taxon>Harpacticidae</taxon>
        <taxon>Tigriopus</taxon>
    </lineage>
</organism>
<evidence type="ECO:0000313" key="4">
    <source>
        <dbReference type="EMBL" id="TRY62062.1"/>
    </source>
</evidence>
<dbReference type="Proteomes" id="UP000318571">
    <property type="component" value="Chromosome 8"/>
</dbReference>
<feature type="signal peptide" evidence="2">
    <location>
        <begin position="1"/>
        <end position="16"/>
    </location>
</feature>
<dbReference type="AlphaFoldDB" id="A0A553N9F0"/>
<dbReference type="SMART" id="SM00686">
    <property type="entry name" value="DM13"/>
    <property type="match status" value="1"/>
</dbReference>
<keyword evidence="1" id="KW-0677">Repeat</keyword>
<evidence type="ECO:0000256" key="2">
    <source>
        <dbReference type="SAM" id="SignalP"/>
    </source>
</evidence>
<evidence type="ECO:0000259" key="3">
    <source>
        <dbReference type="PROSITE" id="PS51549"/>
    </source>
</evidence>
<protein>
    <recommendedName>
        <fullName evidence="3">DM13 domain-containing protein</fullName>
    </recommendedName>
</protein>
<keyword evidence="2" id="KW-0732">Signal</keyword>
<feature type="domain" description="DM13" evidence="3">
    <location>
        <begin position="40"/>
        <end position="158"/>
    </location>
</feature>
<dbReference type="PROSITE" id="PS51549">
    <property type="entry name" value="DM13"/>
    <property type="match status" value="1"/>
</dbReference>
<accession>A0A553N9F0</accession>
<feature type="chain" id="PRO_5021968508" description="DM13 domain-containing protein" evidence="2">
    <location>
        <begin position="17"/>
        <end position="168"/>
    </location>
</feature>
<dbReference type="PANTHER" id="PTHR24036">
    <property type="entry name" value="SKELETOR-RELATED"/>
    <property type="match status" value="1"/>
</dbReference>
<gene>
    <name evidence="4" type="ORF">TCAL_11808</name>
</gene>
<comment type="caution">
    <text evidence="4">The sequence shown here is derived from an EMBL/GenBank/DDBJ whole genome shotgun (WGS) entry which is preliminary data.</text>
</comment>
<evidence type="ECO:0000256" key="1">
    <source>
        <dbReference type="ARBA" id="ARBA00022737"/>
    </source>
</evidence>
<dbReference type="Pfam" id="PF10517">
    <property type="entry name" value="DM13"/>
    <property type="match status" value="1"/>
</dbReference>
<reference evidence="4 5" key="1">
    <citation type="journal article" date="2018" name="Nat. Ecol. Evol.">
        <title>Genomic signatures of mitonuclear coevolution across populations of Tigriopus californicus.</title>
        <authorList>
            <person name="Barreto F.S."/>
            <person name="Watson E.T."/>
            <person name="Lima T.G."/>
            <person name="Willett C.S."/>
            <person name="Edmands S."/>
            <person name="Li W."/>
            <person name="Burton R.S."/>
        </authorList>
    </citation>
    <scope>NUCLEOTIDE SEQUENCE [LARGE SCALE GENOMIC DNA]</scope>
    <source>
        <strain evidence="4 5">San Diego</strain>
    </source>
</reference>